<organism evidence="1 2">
    <name type="scientific">Cryptosporidium muris (strain RN66)</name>
    <dbReference type="NCBI Taxonomy" id="441375"/>
    <lineage>
        <taxon>Eukaryota</taxon>
        <taxon>Sar</taxon>
        <taxon>Alveolata</taxon>
        <taxon>Apicomplexa</taxon>
        <taxon>Conoidasida</taxon>
        <taxon>Coccidia</taxon>
        <taxon>Eucoccidiorida</taxon>
        <taxon>Eimeriorina</taxon>
        <taxon>Cryptosporidiidae</taxon>
        <taxon>Cryptosporidium</taxon>
    </lineage>
</organism>
<evidence type="ECO:0000313" key="2">
    <source>
        <dbReference type="Proteomes" id="UP000001460"/>
    </source>
</evidence>
<dbReference type="VEuPathDB" id="CryptoDB:CMU_030750"/>
<dbReference type="Proteomes" id="UP000001460">
    <property type="component" value="Unassembled WGS sequence"/>
</dbReference>
<reference evidence="1" key="1">
    <citation type="submission" date="2008-06" db="EMBL/GenBank/DDBJ databases">
        <authorList>
            <person name="Lorenzi H."/>
            <person name="Inman J."/>
            <person name="Miller J."/>
            <person name="Schobel S."/>
            <person name="Amedeo P."/>
            <person name="Caler E.V."/>
            <person name="da Silva J."/>
        </authorList>
    </citation>
    <scope>NUCLEOTIDE SEQUENCE [LARGE SCALE GENOMIC DNA]</scope>
    <source>
        <strain evidence="1">RN66</strain>
    </source>
</reference>
<evidence type="ECO:0000313" key="1">
    <source>
        <dbReference type="EMBL" id="EEA08577.1"/>
    </source>
</evidence>
<dbReference type="GeneID" id="6998059"/>
<name>B6AK36_CRYMR</name>
<protein>
    <submittedName>
        <fullName evidence="1">Uncharacterized protein</fullName>
    </submittedName>
</protein>
<dbReference type="AlphaFoldDB" id="B6AK36"/>
<gene>
    <name evidence="1" type="ORF">CMU_030750</name>
</gene>
<dbReference type="EMBL" id="DS989743">
    <property type="protein sequence ID" value="EEA08577.1"/>
    <property type="molecule type" value="Genomic_DNA"/>
</dbReference>
<sequence>MGSHHSTPTTTTTTTTTTSVPITTTTTTTTTTTNFPITTTAISTTTTTTTLPPQIILTGTSYSIPSSIQSQDSSIAFIVPVSTISSEPLVISASDSSGTNICQIKFNTCCGKMYGFNNGQFDTISYSNEWKSMNSVNLTLAWIGAMFYLIVSENLIPLANLVNLNSNTYPVSLSLSSESGTPISTTWYYNQGFSNIIANSCTLELEQKCKSAQITIGEGNGLSQDNEYLRYGFILPQQTHLPITMELYSFAEQIATIKFTANTISLKSSINSNIVTLSENILVGNWMDGDIFILSDEILNVLELNINNIPCLFSSSSSCFDSQSSESWMSSSETTDLLRYAYVKQLEIANRYSNNTNTTSQPNLSYLNLIVTFQNTMIGNLKIPNSPITKFIMTGTSSYIPLTYWILKSGMSPSISIPTSSLDSLISQIQNPQSLEDNSNTSNSLQGITTTTTAATSSWISFLEGLF</sequence>
<dbReference type="RefSeq" id="XP_002142926.1">
    <property type="nucleotide sequence ID" value="XM_002142890.1"/>
</dbReference>
<dbReference type="OMA" id="NINNIPC"/>
<accession>B6AK36</accession>
<keyword evidence="2" id="KW-1185">Reference proteome</keyword>
<dbReference type="OrthoDB" id="342713at2759"/>
<proteinExistence type="predicted"/>